<accession>A0A2T2NEM4</accession>
<evidence type="ECO:0000313" key="2">
    <source>
        <dbReference type="Proteomes" id="UP000240883"/>
    </source>
</evidence>
<protein>
    <submittedName>
        <fullName evidence="1">Uncharacterized protein</fullName>
    </submittedName>
</protein>
<dbReference type="EMBL" id="KZ678139">
    <property type="protein sequence ID" value="PSN63893.1"/>
    <property type="molecule type" value="Genomic_DNA"/>
</dbReference>
<organism evidence="1 2">
    <name type="scientific">Corynespora cassiicola Philippines</name>
    <dbReference type="NCBI Taxonomy" id="1448308"/>
    <lineage>
        <taxon>Eukaryota</taxon>
        <taxon>Fungi</taxon>
        <taxon>Dikarya</taxon>
        <taxon>Ascomycota</taxon>
        <taxon>Pezizomycotina</taxon>
        <taxon>Dothideomycetes</taxon>
        <taxon>Pleosporomycetidae</taxon>
        <taxon>Pleosporales</taxon>
        <taxon>Corynesporascaceae</taxon>
        <taxon>Corynespora</taxon>
    </lineage>
</organism>
<dbReference type="AlphaFoldDB" id="A0A2T2NEM4"/>
<dbReference type="Proteomes" id="UP000240883">
    <property type="component" value="Unassembled WGS sequence"/>
</dbReference>
<reference evidence="1 2" key="1">
    <citation type="journal article" date="2018" name="Front. Microbiol.">
        <title>Genome-Wide Analysis of Corynespora cassiicola Leaf Fall Disease Putative Effectors.</title>
        <authorList>
            <person name="Lopez D."/>
            <person name="Ribeiro S."/>
            <person name="Label P."/>
            <person name="Fumanal B."/>
            <person name="Venisse J.S."/>
            <person name="Kohler A."/>
            <person name="de Oliveira R.R."/>
            <person name="Labutti K."/>
            <person name="Lipzen A."/>
            <person name="Lail K."/>
            <person name="Bauer D."/>
            <person name="Ohm R.A."/>
            <person name="Barry K.W."/>
            <person name="Spatafora J."/>
            <person name="Grigoriev I.V."/>
            <person name="Martin F.M."/>
            <person name="Pujade-Renaud V."/>
        </authorList>
    </citation>
    <scope>NUCLEOTIDE SEQUENCE [LARGE SCALE GENOMIC DNA]</scope>
    <source>
        <strain evidence="1 2">Philippines</strain>
    </source>
</reference>
<name>A0A2T2NEM4_CORCC</name>
<dbReference type="PANTHER" id="PTHR37576:SF2">
    <property type="entry name" value="DEFECT AT LOW TEMPERATURE PROTEIN 1"/>
    <property type="match status" value="1"/>
</dbReference>
<dbReference type="OrthoDB" id="5357734at2759"/>
<evidence type="ECO:0000313" key="1">
    <source>
        <dbReference type="EMBL" id="PSN63893.1"/>
    </source>
</evidence>
<gene>
    <name evidence="1" type="ORF">BS50DRAFT_637229</name>
</gene>
<dbReference type="PANTHER" id="PTHR37576">
    <property type="entry name" value="DEFECT AT LOW TEMPERATURE PROTEIN 1"/>
    <property type="match status" value="1"/>
</dbReference>
<dbReference type="STRING" id="1448308.A0A2T2NEM4"/>
<proteinExistence type="predicted"/>
<sequence>MDTSYFAASVRWYNWDPDVLTMVVLHKSTTSCQGDAIERECTLRAATSRYPVIIDGSRSSISLNSTSTILDDDIATTAPSGGPEGRGESYLMGIGRMLQSRFASSVRILKDSSSNYSLDGVITDFSAQFLDYRAMQQNGNFTGGIYNHTRAIMFNDPMDYISNRTQEVMFRKALADVSADAIRNMQTIDPVDVVISTNVYPTFHGYGRLGREVSMSPLEVAKAFDAPLLAGVDPNLNAKALVKSVG</sequence>
<keyword evidence="2" id="KW-1185">Reference proteome</keyword>